<dbReference type="Gene3D" id="1.10.555.10">
    <property type="entry name" value="Rho GTPase activation protein"/>
    <property type="match status" value="1"/>
</dbReference>
<gene>
    <name evidence="2" type="ORF">RFI_18207</name>
</gene>
<keyword evidence="3" id="KW-1185">Reference proteome</keyword>
<dbReference type="AlphaFoldDB" id="X6MYZ6"/>
<dbReference type="EMBL" id="ASPP01014122">
    <property type="protein sequence ID" value="ETO19031.1"/>
    <property type="molecule type" value="Genomic_DNA"/>
</dbReference>
<protein>
    <submittedName>
        <fullName evidence="2">RhoGAP domain-containing protein</fullName>
    </submittedName>
</protein>
<dbReference type="PROSITE" id="PS50238">
    <property type="entry name" value="RHOGAP"/>
    <property type="match status" value="1"/>
</dbReference>
<dbReference type="Pfam" id="PF00620">
    <property type="entry name" value="RhoGAP"/>
    <property type="match status" value="1"/>
</dbReference>
<comment type="caution">
    <text evidence="2">The sequence shown here is derived from an EMBL/GenBank/DDBJ whole genome shotgun (WGS) entry which is preliminary data.</text>
</comment>
<name>X6MYZ6_RETFI</name>
<sequence>MAKDKQKLDHETLEENRESIRYLVSFLKKLLKPECVEVTKMNLENVAIVFAPTILMCPNDDPTLLMQNSKFEKDFVIQMITNLRV</sequence>
<dbReference type="InterPro" id="IPR008936">
    <property type="entry name" value="Rho_GTPase_activation_prot"/>
</dbReference>
<dbReference type="PANTHER" id="PTHR45876">
    <property type="entry name" value="FI04035P"/>
    <property type="match status" value="1"/>
</dbReference>
<evidence type="ECO:0000313" key="2">
    <source>
        <dbReference type="EMBL" id="ETO19031.1"/>
    </source>
</evidence>
<dbReference type="PANTHER" id="PTHR45876:SF8">
    <property type="entry name" value="FI04035P"/>
    <property type="match status" value="1"/>
</dbReference>
<dbReference type="InterPro" id="IPR000198">
    <property type="entry name" value="RhoGAP_dom"/>
</dbReference>
<accession>X6MYZ6</accession>
<dbReference type="OrthoDB" id="437889at2759"/>
<proteinExistence type="predicted"/>
<feature type="domain" description="Rho-GAP" evidence="1">
    <location>
        <begin position="1"/>
        <end position="85"/>
    </location>
</feature>
<dbReference type="GO" id="GO:0005096">
    <property type="term" value="F:GTPase activator activity"/>
    <property type="evidence" value="ECO:0007669"/>
    <property type="project" value="TreeGrafter"/>
</dbReference>
<dbReference type="Proteomes" id="UP000023152">
    <property type="component" value="Unassembled WGS sequence"/>
</dbReference>
<evidence type="ECO:0000313" key="3">
    <source>
        <dbReference type="Proteomes" id="UP000023152"/>
    </source>
</evidence>
<dbReference type="SUPFAM" id="SSF48350">
    <property type="entry name" value="GTPase activation domain, GAP"/>
    <property type="match status" value="1"/>
</dbReference>
<dbReference type="GO" id="GO:0005737">
    <property type="term" value="C:cytoplasm"/>
    <property type="evidence" value="ECO:0007669"/>
    <property type="project" value="TreeGrafter"/>
</dbReference>
<organism evidence="2 3">
    <name type="scientific">Reticulomyxa filosa</name>
    <dbReference type="NCBI Taxonomy" id="46433"/>
    <lineage>
        <taxon>Eukaryota</taxon>
        <taxon>Sar</taxon>
        <taxon>Rhizaria</taxon>
        <taxon>Retaria</taxon>
        <taxon>Foraminifera</taxon>
        <taxon>Monothalamids</taxon>
        <taxon>Reticulomyxidae</taxon>
        <taxon>Reticulomyxa</taxon>
    </lineage>
</organism>
<dbReference type="GO" id="GO:0007165">
    <property type="term" value="P:signal transduction"/>
    <property type="evidence" value="ECO:0007669"/>
    <property type="project" value="InterPro"/>
</dbReference>
<reference evidence="2 3" key="1">
    <citation type="journal article" date="2013" name="Curr. Biol.">
        <title>The Genome of the Foraminiferan Reticulomyxa filosa.</title>
        <authorList>
            <person name="Glockner G."/>
            <person name="Hulsmann N."/>
            <person name="Schleicher M."/>
            <person name="Noegel A.A."/>
            <person name="Eichinger L."/>
            <person name="Gallinger C."/>
            <person name="Pawlowski J."/>
            <person name="Sierra R."/>
            <person name="Euteneuer U."/>
            <person name="Pillet L."/>
            <person name="Moustafa A."/>
            <person name="Platzer M."/>
            <person name="Groth M."/>
            <person name="Szafranski K."/>
            <person name="Schliwa M."/>
        </authorList>
    </citation>
    <scope>NUCLEOTIDE SEQUENCE [LARGE SCALE GENOMIC DNA]</scope>
</reference>
<evidence type="ECO:0000259" key="1">
    <source>
        <dbReference type="PROSITE" id="PS50238"/>
    </source>
</evidence>